<feature type="region of interest" description="Disordered" evidence="1">
    <location>
        <begin position="24"/>
        <end position="118"/>
    </location>
</feature>
<dbReference type="Proteomes" id="UP000215914">
    <property type="component" value="Unassembled WGS sequence"/>
</dbReference>
<evidence type="ECO:0000256" key="1">
    <source>
        <dbReference type="SAM" id="MobiDB-lite"/>
    </source>
</evidence>
<dbReference type="Gramene" id="mRNA:HanXRQr2_Chr11g0517671">
    <property type="protein sequence ID" value="CDS:HanXRQr2_Chr11g0517671.1"/>
    <property type="gene ID" value="HanXRQr2_Chr11g0517671"/>
</dbReference>
<evidence type="ECO:0000313" key="2">
    <source>
        <dbReference type="EMBL" id="KAF5784281.1"/>
    </source>
</evidence>
<reference evidence="2" key="2">
    <citation type="submission" date="2020-06" db="EMBL/GenBank/DDBJ databases">
        <title>Helianthus annuus Genome sequencing and assembly Release 2.</title>
        <authorList>
            <person name="Gouzy J."/>
            <person name="Langlade N."/>
            <person name="Munos S."/>
        </authorList>
    </citation>
    <scope>NUCLEOTIDE SEQUENCE</scope>
    <source>
        <tissue evidence="2">Leaves</tissue>
    </source>
</reference>
<protein>
    <submittedName>
        <fullName evidence="2">Uncharacterized protein</fullName>
    </submittedName>
</protein>
<name>A0A9K3N247_HELAN</name>
<evidence type="ECO:0000313" key="3">
    <source>
        <dbReference type="Proteomes" id="UP000215914"/>
    </source>
</evidence>
<comment type="caution">
    <text evidence="2">The sequence shown here is derived from an EMBL/GenBank/DDBJ whole genome shotgun (WGS) entry which is preliminary data.</text>
</comment>
<gene>
    <name evidence="2" type="ORF">HanXRQr2_Chr11g0517671</name>
</gene>
<organism evidence="2 3">
    <name type="scientific">Helianthus annuus</name>
    <name type="common">Common sunflower</name>
    <dbReference type="NCBI Taxonomy" id="4232"/>
    <lineage>
        <taxon>Eukaryota</taxon>
        <taxon>Viridiplantae</taxon>
        <taxon>Streptophyta</taxon>
        <taxon>Embryophyta</taxon>
        <taxon>Tracheophyta</taxon>
        <taxon>Spermatophyta</taxon>
        <taxon>Magnoliopsida</taxon>
        <taxon>eudicotyledons</taxon>
        <taxon>Gunneridae</taxon>
        <taxon>Pentapetalae</taxon>
        <taxon>asterids</taxon>
        <taxon>campanulids</taxon>
        <taxon>Asterales</taxon>
        <taxon>Asteraceae</taxon>
        <taxon>Asteroideae</taxon>
        <taxon>Heliantheae alliance</taxon>
        <taxon>Heliantheae</taxon>
        <taxon>Helianthus</taxon>
    </lineage>
</organism>
<dbReference type="AlphaFoldDB" id="A0A9K3N247"/>
<dbReference type="EMBL" id="MNCJ02000326">
    <property type="protein sequence ID" value="KAF5784281.1"/>
    <property type="molecule type" value="Genomic_DNA"/>
</dbReference>
<feature type="compositionally biased region" description="Basic and acidic residues" evidence="1">
    <location>
        <begin position="76"/>
        <end position="99"/>
    </location>
</feature>
<reference evidence="2" key="1">
    <citation type="journal article" date="2017" name="Nature">
        <title>The sunflower genome provides insights into oil metabolism, flowering and Asterid evolution.</title>
        <authorList>
            <person name="Badouin H."/>
            <person name="Gouzy J."/>
            <person name="Grassa C.J."/>
            <person name="Murat F."/>
            <person name="Staton S.E."/>
            <person name="Cottret L."/>
            <person name="Lelandais-Briere C."/>
            <person name="Owens G.L."/>
            <person name="Carrere S."/>
            <person name="Mayjonade B."/>
            <person name="Legrand L."/>
            <person name="Gill N."/>
            <person name="Kane N.C."/>
            <person name="Bowers J.E."/>
            <person name="Hubner S."/>
            <person name="Bellec A."/>
            <person name="Berard A."/>
            <person name="Berges H."/>
            <person name="Blanchet N."/>
            <person name="Boniface M.C."/>
            <person name="Brunel D."/>
            <person name="Catrice O."/>
            <person name="Chaidir N."/>
            <person name="Claudel C."/>
            <person name="Donnadieu C."/>
            <person name="Faraut T."/>
            <person name="Fievet G."/>
            <person name="Helmstetter N."/>
            <person name="King M."/>
            <person name="Knapp S.J."/>
            <person name="Lai Z."/>
            <person name="Le Paslier M.C."/>
            <person name="Lippi Y."/>
            <person name="Lorenzon L."/>
            <person name="Mandel J.R."/>
            <person name="Marage G."/>
            <person name="Marchand G."/>
            <person name="Marquand E."/>
            <person name="Bret-Mestries E."/>
            <person name="Morien E."/>
            <person name="Nambeesan S."/>
            <person name="Nguyen T."/>
            <person name="Pegot-Espagnet P."/>
            <person name="Pouilly N."/>
            <person name="Raftis F."/>
            <person name="Sallet E."/>
            <person name="Schiex T."/>
            <person name="Thomas J."/>
            <person name="Vandecasteele C."/>
            <person name="Vares D."/>
            <person name="Vear F."/>
            <person name="Vautrin S."/>
            <person name="Crespi M."/>
            <person name="Mangin B."/>
            <person name="Burke J.M."/>
            <person name="Salse J."/>
            <person name="Munos S."/>
            <person name="Vincourt P."/>
            <person name="Rieseberg L.H."/>
            <person name="Langlade N.B."/>
        </authorList>
    </citation>
    <scope>NUCLEOTIDE SEQUENCE</scope>
    <source>
        <tissue evidence="2">Leaves</tissue>
    </source>
</reference>
<sequence>MKKPSSPSYFLYTHRIWTINQTHKQEHPSNLLLSVSPSPSGEPAGAGGLLRRSTHPHPLLTKGRPPPPSSGVGDGTSREREIGDERETESDRVRSEKSAAVRRRKSRGNKTGSRRLSLPAMIRRRRRRCSESSPVNFRYNPHHFLLFLEE</sequence>
<accession>A0A9K3N247</accession>
<feature type="compositionally biased region" description="Low complexity" evidence="1">
    <location>
        <begin position="28"/>
        <end position="43"/>
    </location>
</feature>
<proteinExistence type="predicted"/>
<keyword evidence="3" id="KW-1185">Reference proteome</keyword>